<proteinExistence type="predicted"/>
<name>A0A6J7H4U2_9ZZZZ</name>
<accession>A0A6J7H4U2</accession>
<gene>
    <name evidence="1" type="ORF">UFOPK3516_01484</name>
</gene>
<protein>
    <submittedName>
        <fullName evidence="1">Unannotated protein</fullName>
    </submittedName>
</protein>
<evidence type="ECO:0000313" key="1">
    <source>
        <dbReference type="EMBL" id="CAB4910739.1"/>
    </source>
</evidence>
<dbReference type="AlphaFoldDB" id="A0A6J7H4U2"/>
<reference evidence="1" key="1">
    <citation type="submission" date="2020-05" db="EMBL/GenBank/DDBJ databases">
        <authorList>
            <person name="Chiriac C."/>
            <person name="Salcher M."/>
            <person name="Ghai R."/>
            <person name="Kavagutti S V."/>
        </authorList>
    </citation>
    <scope>NUCLEOTIDE SEQUENCE</scope>
</reference>
<dbReference type="EMBL" id="CAFBMB010000170">
    <property type="protein sequence ID" value="CAB4910739.1"/>
    <property type="molecule type" value="Genomic_DNA"/>
</dbReference>
<sequence>MSNGDGTTVDVHFFGVEALPERDARERLRGERLVYFNKVHVAPTLAGSGERLVRGVHGRNTKNVGVISRRCPRHNAGKGIAQPGVFVANEKCRSPIAQGTRISCGDRAAGRNEGGLQRPERGNVGIAANVFILR</sequence>
<organism evidence="1">
    <name type="scientific">freshwater metagenome</name>
    <dbReference type="NCBI Taxonomy" id="449393"/>
    <lineage>
        <taxon>unclassified sequences</taxon>
        <taxon>metagenomes</taxon>
        <taxon>ecological metagenomes</taxon>
    </lineage>
</organism>